<evidence type="ECO:0000313" key="9">
    <source>
        <dbReference type="Proteomes" id="UP000273500"/>
    </source>
</evidence>
<gene>
    <name evidence="8" type="ORF">EI291_14165</name>
</gene>
<dbReference type="InterPro" id="IPR051791">
    <property type="entry name" value="Pra-immunoreactive"/>
</dbReference>
<dbReference type="Pfam" id="PF06271">
    <property type="entry name" value="RDD"/>
    <property type="match status" value="1"/>
</dbReference>
<keyword evidence="3 6" id="KW-0812">Transmembrane</keyword>
<organism evidence="8 9">
    <name type="scientific">Hymenobacter rigui</name>
    <dbReference type="NCBI Taxonomy" id="334424"/>
    <lineage>
        <taxon>Bacteria</taxon>
        <taxon>Pseudomonadati</taxon>
        <taxon>Bacteroidota</taxon>
        <taxon>Cytophagia</taxon>
        <taxon>Cytophagales</taxon>
        <taxon>Hymenobacteraceae</taxon>
        <taxon>Hymenobacter</taxon>
    </lineage>
</organism>
<proteinExistence type="predicted"/>
<evidence type="ECO:0000256" key="1">
    <source>
        <dbReference type="ARBA" id="ARBA00004651"/>
    </source>
</evidence>
<dbReference type="InterPro" id="IPR010432">
    <property type="entry name" value="RDD"/>
</dbReference>
<comment type="caution">
    <text evidence="8">The sequence shown here is derived from an EMBL/GenBank/DDBJ whole genome shotgun (WGS) entry which is preliminary data.</text>
</comment>
<name>A0A3R9P369_9BACT</name>
<dbReference type="EMBL" id="RWIT01000007">
    <property type="protein sequence ID" value="RSK47740.1"/>
    <property type="molecule type" value="Genomic_DNA"/>
</dbReference>
<evidence type="ECO:0000256" key="6">
    <source>
        <dbReference type="SAM" id="Phobius"/>
    </source>
</evidence>
<dbReference type="GO" id="GO:0005886">
    <property type="term" value="C:plasma membrane"/>
    <property type="evidence" value="ECO:0007669"/>
    <property type="project" value="UniProtKB-SubCell"/>
</dbReference>
<dbReference type="PANTHER" id="PTHR36115">
    <property type="entry name" value="PROLINE-RICH ANTIGEN HOMOLOG-RELATED"/>
    <property type="match status" value="1"/>
</dbReference>
<dbReference type="AlphaFoldDB" id="A0A3R9P369"/>
<evidence type="ECO:0000256" key="4">
    <source>
        <dbReference type="ARBA" id="ARBA00022989"/>
    </source>
</evidence>
<protein>
    <submittedName>
        <fullName evidence="8">RDD family protein</fullName>
    </submittedName>
</protein>
<dbReference type="OrthoDB" id="762068at2"/>
<keyword evidence="2" id="KW-1003">Cell membrane</keyword>
<accession>A0A3R9P369</accession>
<evidence type="ECO:0000256" key="5">
    <source>
        <dbReference type="ARBA" id="ARBA00023136"/>
    </source>
</evidence>
<keyword evidence="5 6" id="KW-0472">Membrane</keyword>
<evidence type="ECO:0000256" key="3">
    <source>
        <dbReference type="ARBA" id="ARBA00022692"/>
    </source>
</evidence>
<dbReference type="Proteomes" id="UP000273500">
    <property type="component" value="Unassembled WGS sequence"/>
</dbReference>
<feature type="transmembrane region" description="Helical" evidence="6">
    <location>
        <begin position="109"/>
        <end position="131"/>
    </location>
</feature>
<evidence type="ECO:0000259" key="7">
    <source>
        <dbReference type="Pfam" id="PF06271"/>
    </source>
</evidence>
<feature type="domain" description="RDD" evidence="7">
    <location>
        <begin position="100"/>
        <end position="205"/>
    </location>
</feature>
<keyword evidence="4 6" id="KW-1133">Transmembrane helix</keyword>
<dbReference type="PANTHER" id="PTHR36115:SF4">
    <property type="entry name" value="MEMBRANE PROTEIN"/>
    <property type="match status" value="1"/>
</dbReference>
<keyword evidence="9" id="KW-1185">Reference proteome</keyword>
<feature type="transmembrane region" description="Helical" evidence="6">
    <location>
        <begin position="143"/>
        <end position="164"/>
    </location>
</feature>
<evidence type="ECO:0000313" key="8">
    <source>
        <dbReference type="EMBL" id="RSK47740.1"/>
    </source>
</evidence>
<evidence type="ECO:0000256" key="2">
    <source>
        <dbReference type="ARBA" id="ARBA00022475"/>
    </source>
</evidence>
<comment type="subcellular location">
    <subcellularLocation>
        <location evidence="1">Cell membrane</location>
        <topology evidence="1">Multi-pass membrane protein</topology>
    </subcellularLocation>
</comment>
<sequence>MGSMLVSSGLLYSNFFNILEDAAGPLREYPARPCGFQWVTGNYSAEMGPCILEVNEILVSLAGLPTWRRRFLLHFIPSFYRMEHVTLSTDYATEPTLVRAGQGRRLVNLLIDYLAIFAMIFGLGIVLAAIGQESLIDSLDNDFVGRLLFIAFAAAYYLIMEGLFGRTLGKMLTGTRVVTDEGLQPSFGDILKRTAWRIVPFDGLSFLGDAYGWHDSRSNTMVVRS</sequence>
<reference evidence="8 9" key="1">
    <citation type="submission" date="2018-12" db="EMBL/GenBank/DDBJ databases">
        <authorList>
            <person name="Feng G."/>
            <person name="Zhu H."/>
        </authorList>
    </citation>
    <scope>NUCLEOTIDE SEQUENCE [LARGE SCALE GENOMIC DNA]</scope>
    <source>
        <strain evidence="8 9">KCTC 12533</strain>
    </source>
</reference>